<feature type="compositionally biased region" description="Basic and acidic residues" evidence="1">
    <location>
        <begin position="541"/>
        <end position="560"/>
    </location>
</feature>
<protein>
    <submittedName>
        <fullName evidence="2">Uncharacterized protein</fullName>
    </submittedName>
</protein>
<evidence type="ECO:0000313" key="2">
    <source>
        <dbReference type="EMBL" id="QMP82351.1"/>
    </source>
</evidence>
<feature type="region of interest" description="Disordered" evidence="1">
    <location>
        <begin position="461"/>
        <end position="500"/>
    </location>
</feature>
<evidence type="ECO:0000313" key="3">
    <source>
        <dbReference type="Proteomes" id="UP000830710"/>
    </source>
</evidence>
<keyword evidence="3" id="KW-1185">Reference proteome</keyword>
<feature type="compositionally biased region" description="Basic and acidic residues" evidence="1">
    <location>
        <begin position="187"/>
        <end position="206"/>
    </location>
</feature>
<feature type="compositionally biased region" description="Acidic residues" evidence="1">
    <location>
        <begin position="486"/>
        <end position="500"/>
    </location>
</feature>
<sequence length="709" mass="80337">MDDLNKLDLVNYSEREDREKDLEASSDSDSVFSEYLSKDQLEAAQELKAFKSIVTVDQTDLEYSDAKRLSASIELSRLAERNVLAAQKLSLPTTSIYKAAGSSSLGFKARLLEYREEHVPLKIRRTDRYHLFLSNLLKETDQYKDLSLDNMGKDSKTRSNKDTQQPQKSQDKPLTLTEKNKLKKAKKEAERLARERELREEEERSEIACSKIGSPKKSVGLTTFGDTNRADSSDDLSLVGHMRGLDITSGLRDAVIEHDQLESTKTHADKLLDAFEQGAEETSDQVTQNQKAPKFFKNLLSKVGNSDKKPVGETGKTPSDDAFPSKTRLSLNDQVISLIDILMVKDLKEAVSDSNIVRIPNELLEIDPRIVCVYTSFFERTSREKHLAEVKQTYDSWSSDLRSLSKKLDDKIEKFTRQRLHDTEYDGIVKVIEDVSDAVAQLGSILTKKINQISADLPSIQTTKSVPKKRKSSSSESSESGKDDPSGEEDDLSSDTDSDEDQSLVRYSLTEWNKLPASLKIKFVNRRPLDLSKNKKPQVVSRDDAPKFSSHSKETGEERRRRVLGQVHAEPVDLPDQSVTKKLNQCVEDAEKRRKQALLDFSEQPLPISEISRYAHLVEEIPESVLSTLGDWFEKCLAQDLPTREIVRGWKKVLEKASEGERYKSLLNTLRVLQDKTAIQLALYLLESLSGKSFMDPEVKNEFAMTYKR</sequence>
<dbReference type="Proteomes" id="UP000830710">
    <property type="component" value="Segment"/>
</dbReference>
<dbReference type="GeneID" id="80539200"/>
<feature type="region of interest" description="Disordered" evidence="1">
    <location>
        <begin position="147"/>
        <end position="209"/>
    </location>
</feature>
<evidence type="ECO:0000256" key="1">
    <source>
        <dbReference type="SAM" id="MobiDB-lite"/>
    </source>
</evidence>
<proteinExistence type="predicted"/>
<accession>A0AAE7IFA7</accession>
<name>A0AAE7IFA7_9MONO</name>
<feature type="region of interest" description="Disordered" evidence="1">
    <location>
        <begin position="302"/>
        <end position="325"/>
    </location>
</feature>
<dbReference type="RefSeq" id="YP_010800586.1">
    <property type="nucleotide sequence ID" value="NC_076879.1"/>
</dbReference>
<dbReference type="KEGG" id="vg:80539200"/>
<reference evidence="2" key="1">
    <citation type="journal article" date="2019" name="PLoS Pathog.">
        <title>Re-assessing the diversity of negative strand RNA viruses in insects.</title>
        <authorList>
            <person name="Kafer S."/>
            <person name="Paraskevopoulou S."/>
            <person name="Zirkel F."/>
            <person name="Wieseke N."/>
            <person name="Donath A."/>
            <person name="Petersen M."/>
            <person name="Jones T.C."/>
            <person name="Liu S."/>
            <person name="Zhou X."/>
            <person name="Middendorf M."/>
            <person name="Junglen S."/>
            <person name="Misof B."/>
            <person name="Drosten C."/>
        </authorList>
    </citation>
    <scope>NUCLEOTIDE SEQUENCE</scope>
    <source>
        <strain evidence="2">OKIAV94</strain>
    </source>
</reference>
<feature type="compositionally biased region" description="Basic and acidic residues" evidence="1">
    <location>
        <begin position="147"/>
        <end position="161"/>
    </location>
</feature>
<dbReference type="EMBL" id="MT153547">
    <property type="protein sequence ID" value="QMP82351.1"/>
    <property type="molecule type" value="Viral_cRNA"/>
</dbReference>
<organism evidence="2 3">
    <name type="scientific">Hemipteran arli-related virus OKIAV94</name>
    <dbReference type="NCBI Taxonomy" id="2746357"/>
    <lineage>
        <taxon>Viruses</taxon>
        <taxon>Riboviria</taxon>
        <taxon>Orthornavirae</taxon>
        <taxon>Negarnaviricota</taxon>
        <taxon>Haploviricotina</taxon>
        <taxon>Monjiviricetes</taxon>
        <taxon>Mononegavirales</taxon>
        <taxon>Lispiviridae</taxon>
        <taxon>Rivapovirus</taxon>
        <taxon>Rivapovirus aleyrodidae</taxon>
    </lineage>
</organism>
<feature type="region of interest" description="Disordered" evidence="1">
    <location>
        <begin position="534"/>
        <end position="561"/>
    </location>
</feature>
<reference evidence="2" key="2">
    <citation type="submission" date="2020-03" db="EMBL/GenBank/DDBJ databases">
        <authorList>
            <person name="Kafer S."/>
            <person name="Paraskevopoulou S."/>
            <person name="Zirkel F."/>
            <person name="Wieseke N."/>
            <person name="Donath A."/>
            <person name="Petersen M."/>
            <person name="Jones T.C."/>
            <person name="Liu S."/>
            <person name="Zhou X."/>
            <person name="Middendorf M."/>
            <person name="Junglen S."/>
            <person name="Misof B."/>
            <person name="Drosten C."/>
        </authorList>
    </citation>
    <scope>NUCLEOTIDE SEQUENCE</scope>
    <source>
        <strain evidence="2">OKIAV94</strain>
    </source>
</reference>